<gene>
    <name evidence="1" type="ORF">CBOVIS_LOCUS4034</name>
</gene>
<accession>A0A8S1ETJ1</accession>
<evidence type="ECO:0000313" key="1">
    <source>
        <dbReference type="EMBL" id="CAB3401262.1"/>
    </source>
</evidence>
<protein>
    <submittedName>
        <fullName evidence="1">Uncharacterized protein</fullName>
    </submittedName>
</protein>
<sequence>MSDMGVASFDHSVDAKPGQWRVLRPEIQRWATVSFSDFALTSDYVAKYVLGPYEEPVVCPDGVHPLFINPACHRGETGYFECPENIENCTCVLGWPCPSITPNSLLVNFGRPFVDQIECDPLLPICKRAVNGKMRMMKRTVEPKGRWCCTDKPRTG</sequence>
<dbReference type="AlphaFoldDB" id="A0A8S1ETJ1"/>
<proteinExistence type="predicted"/>
<name>A0A8S1ETJ1_9PELO</name>
<organism evidence="1 2">
    <name type="scientific">Caenorhabditis bovis</name>
    <dbReference type="NCBI Taxonomy" id="2654633"/>
    <lineage>
        <taxon>Eukaryota</taxon>
        <taxon>Metazoa</taxon>
        <taxon>Ecdysozoa</taxon>
        <taxon>Nematoda</taxon>
        <taxon>Chromadorea</taxon>
        <taxon>Rhabditida</taxon>
        <taxon>Rhabditina</taxon>
        <taxon>Rhabditomorpha</taxon>
        <taxon>Rhabditoidea</taxon>
        <taxon>Rhabditidae</taxon>
        <taxon>Peloderinae</taxon>
        <taxon>Caenorhabditis</taxon>
    </lineage>
</organism>
<dbReference type="EMBL" id="CADEPM010000003">
    <property type="protein sequence ID" value="CAB3401262.1"/>
    <property type="molecule type" value="Genomic_DNA"/>
</dbReference>
<dbReference type="Proteomes" id="UP000494206">
    <property type="component" value="Unassembled WGS sequence"/>
</dbReference>
<comment type="caution">
    <text evidence="1">The sequence shown here is derived from an EMBL/GenBank/DDBJ whole genome shotgun (WGS) entry which is preliminary data.</text>
</comment>
<reference evidence="1 2" key="1">
    <citation type="submission" date="2020-04" db="EMBL/GenBank/DDBJ databases">
        <authorList>
            <person name="Laetsch R D."/>
            <person name="Stevens L."/>
            <person name="Kumar S."/>
            <person name="Blaxter L. M."/>
        </authorList>
    </citation>
    <scope>NUCLEOTIDE SEQUENCE [LARGE SCALE GENOMIC DNA]</scope>
</reference>
<evidence type="ECO:0000313" key="2">
    <source>
        <dbReference type="Proteomes" id="UP000494206"/>
    </source>
</evidence>
<keyword evidence="2" id="KW-1185">Reference proteome</keyword>